<dbReference type="GO" id="GO:0004709">
    <property type="term" value="F:MAP kinase kinase kinase activity"/>
    <property type="evidence" value="ECO:0007669"/>
    <property type="project" value="UniProtKB-UniRule"/>
</dbReference>
<feature type="compositionally biased region" description="Polar residues" evidence="23">
    <location>
        <begin position="178"/>
        <end position="197"/>
    </location>
</feature>
<dbReference type="InterPro" id="IPR017240">
    <property type="entry name" value="MAPKKK_Ssk2/Ssk22"/>
</dbReference>
<dbReference type="InterPro" id="IPR016193">
    <property type="entry name" value="Cytidine_deaminase-like"/>
</dbReference>
<proteinExistence type="inferred from homology"/>
<evidence type="ECO:0000256" key="1">
    <source>
        <dbReference type="ARBA" id="ARBA00001947"/>
    </source>
</evidence>
<keyword evidence="8 18" id="KW-0547">Nucleotide-binding</keyword>
<feature type="region of interest" description="Disordered" evidence="23">
    <location>
        <begin position="1"/>
        <end position="25"/>
    </location>
</feature>
<dbReference type="GO" id="GO:0005737">
    <property type="term" value="C:cytoplasm"/>
    <property type="evidence" value="ECO:0007669"/>
    <property type="project" value="InterPro"/>
</dbReference>
<dbReference type="GO" id="GO:0051403">
    <property type="term" value="P:stress-activated MAPK cascade"/>
    <property type="evidence" value="ECO:0007669"/>
    <property type="project" value="InterPro"/>
</dbReference>
<dbReference type="FunFam" id="1.10.510.10:FF:000482">
    <property type="entry name" value="MAP kinase kinase kinase"/>
    <property type="match status" value="1"/>
</dbReference>
<dbReference type="OrthoDB" id="1043025at2759"/>
<comment type="function">
    <text evidence="2">This enzyme scavenges exogenous and endogenous cytidine and 2'-deoxycytidine for UMP synthesis.</text>
</comment>
<feature type="region of interest" description="Disordered" evidence="23">
    <location>
        <begin position="32"/>
        <end position="51"/>
    </location>
</feature>
<evidence type="ECO:0000256" key="20">
    <source>
        <dbReference type="PIRSR" id="PIRSR606262-2"/>
    </source>
</evidence>
<dbReference type="InterPro" id="IPR011009">
    <property type="entry name" value="Kinase-like_dom_sf"/>
</dbReference>
<evidence type="ECO:0000256" key="14">
    <source>
        <dbReference type="ARBA" id="ARBA00048130"/>
    </source>
</evidence>
<dbReference type="PROSITE" id="PS00107">
    <property type="entry name" value="PROTEIN_KINASE_ATP"/>
    <property type="match status" value="1"/>
</dbReference>
<dbReference type="GO" id="GO:0004126">
    <property type="term" value="F:cytidine deaminase activity"/>
    <property type="evidence" value="ECO:0007669"/>
    <property type="project" value="UniProtKB-EC"/>
</dbReference>
<dbReference type="CDD" id="cd01283">
    <property type="entry name" value="cytidine_deaminase"/>
    <property type="match status" value="1"/>
</dbReference>
<comment type="function">
    <text evidence="16">Kinase involved in a signal transduction pathway that is activated by changes in the osmolarity of the extracellular environment. Activates the PBS2 MAP kinase kinase by phosphorylation.</text>
</comment>
<dbReference type="EC" id="2.7.11.-" evidence="18"/>
<evidence type="ECO:0000256" key="19">
    <source>
        <dbReference type="PIRSR" id="PIRSR606262-1"/>
    </source>
</evidence>
<dbReference type="PANTHER" id="PTHR48016:SF32">
    <property type="entry name" value="MITOGEN-ACTIVATED PROTEIN KINASE KINASE KINASE 4"/>
    <property type="match status" value="1"/>
</dbReference>
<evidence type="ECO:0000256" key="18">
    <source>
        <dbReference type="PIRNR" id="PIRNR037579"/>
    </source>
</evidence>
<comment type="subunit">
    <text evidence="17">Interacts with by SSK1.</text>
</comment>
<feature type="binding site" evidence="21">
    <location>
        <position position="1472"/>
    </location>
    <ligand>
        <name>Zn(2+)</name>
        <dbReference type="ChEBI" id="CHEBI:29105"/>
        <note>catalytic</note>
    </ligand>
</feature>
<comment type="similarity">
    <text evidence="4">Belongs to the cytidine and deoxycytidylate deaminase family.</text>
</comment>
<dbReference type="InterPro" id="IPR017441">
    <property type="entry name" value="Protein_kinase_ATP_BS"/>
</dbReference>
<comment type="catalytic activity">
    <reaction evidence="14">
        <text>L-seryl-[protein] + ATP = O-phospho-L-seryl-[protein] + ADP + H(+)</text>
        <dbReference type="Rhea" id="RHEA:17989"/>
        <dbReference type="Rhea" id="RHEA-COMP:9863"/>
        <dbReference type="Rhea" id="RHEA-COMP:11604"/>
        <dbReference type="ChEBI" id="CHEBI:15378"/>
        <dbReference type="ChEBI" id="CHEBI:29999"/>
        <dbReference type="ChEBI" id="CHEBI:30616"/>
        <dbReference type="ChEBI" id="CHEBI:83421"/>
        <dbReference type="ChEBI" id="CHEBI:456216"/>
        <dbReference type="EC" id="2.7.11.24"/>
    </reaction>
    <physiologicalReaction direction="left-to-right" evidence="14">
        <dbReference type="Rhea" id="RHEA:17990"/>
    </physiologicalReaction>
</comment>
<evidence type="ECO:0000259" key="24">
    <source>
        <dbReference type="PROSITE" id="PS50011"/>
    </source>
</evidence>
<reference evidence="26" key="1">
    <citation type="submission" date="2021-08" db="EMBL/GenBank/DDBJ databases">
        <title>Chromosome-Level Trichoderma cornu-damae using Hi-C Data.</title>
        <authorList>
            <person name="Kim C.S."/>
        </authorList>
    </citation>
    <scope>NUCLEOTIDE SEQUENCE</scope>
    <source>
        <strain evidence="26">KA19-0412C</strain>
    </source>
</reference>
<evidence type="ECO:0000259" key="25">
    <source>
        <dbReference type="PROSITE" id="PS51747"/>
    </source>
</evidence>
<dbReference type="GO" id="GO:0055086">
    <property type="term" value="P:nucleobase-containing small molecule metabolic process"/>
    <property type="evidence" value="ECO:0007669"/>
    <property type="project" value="UniProtKB-ARBA"/>
</dbReference>
<dbReference type="GO" id="GO:0072527">
    <property type="term" value="P:pyrimidine-containing compound metabolic process"/>
    <property type="evidence" value="ECO:0007669"/>
    <property type="project" value="UniProtKB-ARBA"/>
</dbReference>
<comment type="similarity">
    <text evidence="3 18">Belongs to the protein kinase superfamily. STE Ser/Thr protein kinase family. MAP kinase kinase kinase subfamily.</text>
</comment>
<keyword evidence="9 18" id="KW-0418">Kinase</keyword>
<evidence type="ECO:0000313" key="26">
    <source>
        <dbReference type="EMBL" id="KAH6606421.1"/>
    </source>
</evidence>
<name>A0A9P8QJM5_9HYPO</name>
<comment type="cofactor">
    <cofactor evidence="1 21">
        <name>Zn(2+)</name>
        <dbReference type="ChEBI" id="CHEBI:29105"/>
    </cofactor>
</comment>
<evidence type="ECO:0000256" key="9">
    <source>
        <dbReference type="ARBA" id="ARBA00022777"/>
    </source>
</evidence>
<dbReference type="EMBL" id="JAIWOZ010000004">
    <property type="protein sequence ID" value="KAH6606421.1"/>
    <property type="molecule type" value="Genomic_DNA"/>
</dbReference>
<dbReference type="Pfam" id="PF00069">
    <property type="entry name" value="Pkinase"/>
    <property type="match status" value="1"/>
</dbReference>
<comment type="catalytic activity">
    <reaction evidence="13">
        <text>L-threonyl-[protein] + ATP = O-phospho-L-threonyl-[protein] + ADP + H(+)</text>
        <dbReference type="Rhea" id="RHEA:46608"/>
        <dbReference type="Rhea" id="RHEA-COMP:11060"/>
        <dbReference type="Rhea" id="RHEA-COMP:11605"/>
        <dbReference type="ChEBI" id="CHEBI:15378"/>
        <dbReference type="ChEBI" id="CHEBI:30013"/>
        <dbReference type="ChEBI" id="CHEBI:30616"/>
        <dbReference type="ChEBI" id="CHEBI:61977"/>
        <dbReference type="ChEBI" id="CHEBI:456216"/>
        <dbReference type="EC" id="2.7.11.24"/>
    </reaction>
    <physiologicalReaction direction="left-to-right" evidence="13">
        <dbReference type="Rhea" id="RHEA:46609"/>
    </physiologicalReaction>
</comment>
<keyword evidence="27" id="KW-1185">Reference proteome</keyword>
<dbReference type="InterPro" id="IPR006262">
    <property type="entry name" value="Cyt_deam_tetra"/>
</dbReference>
<dbReference type="Proteomes" id="UP000827724">
    <property type="component" value="Unassembled WGS sequence"/>
</dbReference>
<feature type="region of interest" description="Disordered" evidence="23">
    <location>
        <begin position="66"/>
        <end position="158"/>
    </location>
</feature>
<dbReference type="Pfam" id="PF00383">
    <property type="entry name" value="dCMP_cyt_deam_1"/>
    <property type="match status" value="1"/>
</dbReference>
<evidence type="ECO:0000256" key="13">
    <source>
        <dbReference type="ARBA" id="ARBA00047919"/>
    </source>
</evidence>
<feature type="binding site" evidence="21">
    <location>
        <position position="1439"/>
    </location>
    <ligand>
        <name>Zn(2+)</name>
        <dbReference type="ChEBI" id="CHEBI:29105"/>
        <note>catalytic</note>
    </ligand>
</feature>
<dbReference type="GO" id="GO:0004707">
    <property type="term" value="F:MAP kinase activity"/>
    <property type="evidence" value="ECO:0007669"/>
    <property type="project" value="UniProtKB-EC"/>
</dbReference>
<dbReference type="InterPro" id="IPR050538">
    <property type="entry name" value="MAP_kinase_kinase_kinase"/>
</dbReference>
<sequence>MPNSSDRAVRFSGGSDDDDDEGSNLAAIQNLKRAMAEDEDSSPESNGIDLHAIECQDELGSLSRYVDAPNSLTGSLNSLPPGTHINGGPPPKSQRSSGGEADAPYVQRPMGPIRTPSNTYNPSNSRKPAAPQTQTSFSESVRSSSKTRPRQSDSRFRAQERAYVLKLRQGGYKGEYFSQLQPPTGNDSDSEGETPSSEGPFDDRLEDRLDQETTMFYGNDDIQPTDEDVAVPENRERLEWHGMLAAVLTGDVVRQEKKRLISATENNANRAAYTLELWLELRAETCGRRVPVQRRMVEDGRATVDRLLDEVINFQVKGTNEAGKPPHEQVKDVVRKIEKCQSLYPSWEALAAEHKSAASPQFSEAYEAIVSWYNTNEMINTELAVLRKWVGNDELDFSRTKQRSPAVDGITTDETSFLDRLMKEDGLQSLYNDNAKVTLRGELIQRGMLQPISAVIDKAKQTLIRNSVPFQKRHLPPYLDELLTLISFPSRLIEEITKTRLAYARKVKETAQQNPLMQDQMISHFQLLLQFAIRIKTEYVKIEHPEPGWELPPCIDESFDQVALDALKYYFKMLNWKLSGNKNTFKEAELLFQEWDFANEIGRSLQHGDIEVAEQFSSLTFKALNRLSTTFERELQVKPRESAAEMSKRYKAALDSVRVRQRMLQRFSRMLNENYEHACDFSVSLPPEKSQLFYDHLAASGHFQVDTRGVFESLGIYLIASAELRDRLDDIQPMLAVTASDRFPDDSGEEYLLIIRPEEPFVWLGEVISVFLKEQGVDLKRGQIRLCTTGSEAIAHARRIFLDSVDMHIDLLQESRSNIHKVHTRLTEIRRVAYKLSNTFMDSVEIIRRQTQGKDCQELIQTCFIFATEFGQRSLLYMDSNRRQMNNLKLTKLALDWVSFICDDCVASDRRTFRWAVLALEFVMGMTRGRHILALGEEEYERVRVKVGGCMSVLISHFDIMGARSNLAAQAERERIENLVSQIRKDKNKMLDDDEAFLGVAEQRLEKLGRVDVFRQEKEAERRALGRVLETNNEADRSLAYLSASATNVTVRWQQGQFVGGGTFGNVYAAMNLDTGHLMAVKEIRLQDPKLIPTIADSIREEMRVLEVLDHPNVVSYHGIEVHRDRVYIFMEFCSGGSLANLLEHGRIEEEEVIMVYALQLLEGLAYLHESGIAHRDIKPENILLDHNGIIKYVDFGAAKLIARQGRTMAADLHATKPNKSMTGTPMYMSPEVIKGESLGKVGAVDIWSLGCVILEMATGRRPWANLDNEWAIMYNIALGNPPLLPSPEQLSPQGIDFLTKCFERDPKKRSSAVELLQHEWIMTIRNQVVEPATPSDASGSSQSPFVSATSTRTSVGTDGPILSGADAAQIASTCASLDITVAEFAELQKRATAAKATAYCRYSRFRVGATLLCADDAGKVVYVPGANVENASYPVGTCAERVAFGTAVTSGIKTFRAVAVATDISPPASPCGMCRQFIREFCTMQTPVIMFDKNSDYVVMTVEQLLPMSFGPDALPPPGAPGY</sequence>
<feature type="binding site" evidence="21">
    <location>
        <position position="1475"/>
    </location>
    <ligand>
        <name>Zn(2+)</name>
        <dbReference type="ChEBI" id="CHEBI:29105"/>
        <note>catalytic</note>
    </ligand>
</feature>
<dbReference type="Gene3D" id="3.40.140.10">
    <property type="entry name" value="Cytidine Deaminase, domain 2"/>
    <property type="match status" value="1"/>
</dbReference>
<evidence type="ECO:0000313" key="27">
    <source>
        <dbReference type="Proteomes" id="UP000827724"/>
    </source>
</evidence>
<dbReference type="SUPFAM" id="SSF56112">
    <property type="entry name" value="Protein kinase-like (PK-like)"/>
    <property type="match status" value="1"/>
</dbReference>
<evidence type="ECO:0000256" key="7">
    <source>
        <dbReference type="ARBA" id="ARBA00022723"/>
    </source>
</evidence>
<feature type="region of interest" description="Disordered" evidence="23">
    <location>
        <begin position="1332"/>
        <end position="1353"/>
    </location>
</feature>
<dbReference type="PIRSF" id="PIRSF037579">
    <property type="entry name" value="MAPKKK_SSK22"/>
    <property type="match status" value="1"/>
</dbReference>
<evidence type="ECO:0000256" key="10">
    <source>
        <dbReference type="ARBA" id="ARBA00022801"/>
    </source>
</evidence>
<keyword evidence="7 21" id="KW-0479">Metal-binding</keyword>
<keyword evidence="5 18" id="KW-0723">Serine/threonine-protein kinase</keyword>
<evidence type="ECO:0000256" key="4">
    <source>
        <dbReference type="ARBA" id="ARBA00006576"/>
    </source>
</evidence>
<keyword evidence="11 21" id="KW-0862">Zinc</keyword>
<evidence type="ECO:0000256" key="5">
    <source>
        <dbReference type="ARBA" id="ARBA00022527"/>
    </source>
</evidence>
<comment type="catalytic activity">
    <reaction evidence="15">
        <text>cytidine + H2O + H(+) = uridine + NH4(+)</text>
        <dbReference type="Rhea" id="RHEA:16069"/>
        <dbReference type="ChEBI" id="CHEBI:15377"/>
        <dbReference type="ChEBI" id="CHEBI:15378"/>
        <dbReference type="ChEBI" id="CHEBI:16704"/>
        <dbReference type="ChEBI" id="CHEBI:17562"/>
        <dbReference type="ChEBI" id="CHEBI:28938"/>
        <dbReference type="EC" id="3.5.4.5"/>
    </reaction>
</comment>
<dbReference type="InterPro" id="IPR002125">
    <property type="entry name" value="CMP_dCMP_dom"/>
</dbReference>
<dbReference type="PROSITE" id="PS00108">
    <property type="entry name" value="PROTEIN_KINASE_ST"/>
    <property type="match status" value="1"/>
</dbReference>
<evidence type="ECO:0000256" key="3">
    <source>
        <dbReference type="ARBA" id="ARBA00006529"/>
    </source>
</evidence>
<evidence type="ECO:0000256" key="17">
    <source>
        <dbReference type="ARBA" id="ARBA00065095"/>
    </source>
</evidence>
<dbReference type="SUPFAM" id="SSF53927">
    <property type="entry name" value="Cytidine deaminase-like"/>
    <property type="match status" value="1"/>
</dbReference>
<dbReference type="FunFam" id="3.40.140.10:FF:000008">
    <property type="entry name" value="Cytidine deaminase"/>
    <property type="match status" value="1"/>
</dbReference>
<dbReference type="CDD" id="cd06626">
    <property type="entry name" value="STKc_MEKK4"/>
    <property type="match status" value="1"/>
</dbReference>
<keyword evidence="10" id="KW-0378">Hydrolase</keyword>
<dbReference type="GO" id="GO:0038066">
    <property type="term" value="P:p38MAPK cascade"/>
    <property type="evidence" value="ECO:0007669"/>
    <property type="project" value="UniProtKB-UniRule"/>
</dbReference>
<organism evidence="26 27">
    <name type="scientific">Trichoderma cornu-damae</name>
    <dbReference type="NCBI Taxonomy" id="654480"/>
    <lineage>
        <taxon>Eukaryota</taxon>
        <taxon>Fungi</taxon>
        <taxon>Dikarya</taxon>
        <taxon>Ascomycota</taxon>
        <taxon>Pezizomycotina</taxon>
        <taxon>Sordariomycetes</taxon>
        <taxon>Hypocreomycetidae</taxon>
        <taxon>Hypocreales</taxon>
        <taxon>Hypocreaceae</taxon>
        <taxon>Trichoderma</taxon>
    </lineage>
</organism>
<dbReference type="InterPro" id="IPR008271">
    <property type="entry name" value="Ser/Thr_kinase_AS"/>
</dbReference>
<accession>A0A9P8QJM5</accession>
<feature type="compositionally biased region" description="Polar residues" evidence="23">
    <location>
        <begin position="1336"/>
        <end position="1353"/>
    </location>
</feature>
<feature type="binding site" evidence="20">
    <location>
        <begin position="1428"/>
        <end position="1434"/>
    </location>
    <ligand>
        <name>substrate</name>
    </ligand>
</feature>
<evidence type="ECO:0000256" key="12">
    <source>
        <dbReference type="ARBA" id="ARBA00022840"/>
    </source>
</evidence>
<protein>
    <recommendedName>
        <fullName evidence="18">MAP kinase kinase kinase</fullName>
        <ecNumber evidence="18">2.7.11.-</ecNumber>
    </recommendedName>
</protein>
<dbReference type="NCBIfam" id="TIGR01354">
    <property type="entry name" value="cyt_deam_tetra"/>
    <property type="match status" value="1"/>
</dbReference>
<evidence type="ECO:0000256" key="23">
    <source>
        <dbReference type="SAM" id="MobiDB-lite"/>
    </source>
</evidence>
<dbReference type="SMART" id="SM00220">
    <property type="entry name" value="S_TKc"/>
    <property type="match status" value="1"/>
</dbReference>
<dbReference type="InterPro" id="IPR000719">
    <property type="entry name" value="Prot_kinase_dom"/>
</dbReference>
<evidence type="ECO:0000256" key="22">
    <source>
        <dbReference type="PROSITE-ProRule" id="PRU10141"/>
    </source>
</evidence>
<feature type="domain" description="Protein kinase" evidence="24">
    <location>
        <begin position="1053"/>
        <end position="1322"/>
    </location>
</feature>
<dbReference type="PROSITE" id="PS50011">
    <property type="entry name" value="PROTEIN_KINASE_DOM"/>
    <property type="match status" value="1"/>
</dbReference>
<evidence type="ECO:0000256" key="11">
    <source>
        <dbReference type="ARBA" id="ARBA00022833"/>
    </source>
</evidence>
<feature type="domain" description="CMP/dCMP-type deaminase" evidence="25">
    <location>
        <begin position="1383"/>
        <end position="1514"/>
    </location>
</feature>
<gene>
    <name evidence="26" type="ORF">Trco_005574</name>
</gene>
<evidence type="ECO:0000256" key="21">
    <source>
        <dbReference type="PIRSR" id="PIRSR606262-3"/>
    </source>
</evidence>
<keyword evidence="6 18" id="KW-0808">Transferase</keyword>
<feature type="active site" description="Proton donor" evidence="19">
    <location>
        <position position="1441"/>
    </location>
</feature>
<dbReference type="PROSITE" id="PS51747">
    <property type="entry name" value="CYT_DCMP_DEAMINASES_2"/>
    <property type="match status" value="1"/>
</dbReference>
<evidence type="ECO:0000256" key="6">
    <source>
        <dbReference type="ARBA" id="ARBA00022679"/>
    </source>
</evidence>
<evidence type="ECO:0000256" key="16">
    <source>
        <dbReference type="ARBA" id="ARBA00056158"/>
    </source>
</evidence>
<feature type="compositionally biased region" description="Polar residues" evidence="23">
    <location>
        <begin position="115"/>
        <end position="146"/>
    </location>
</feature>
<evidence type="ECO:0000256" key="8">
    <source>
        <dbReference type="ARBA" id="ARBA00022741"/>
    </source>
</evidence>
<keyword evidence="12 18" id="KW-0067">ATP-binding</keyword>
<feature type="binding site" evidence="22">
    <location>
        <position position="1082"/>
    </location>
    <ligand>
        <name>ATP</name>
        <dbReference type="ChEBI" id="CHEBI:30616"/>
    </ligand>
</feature>
<comment type="caution">
    <text evidence="26">The sequence shown here is derived from an EMBL/GenBank/DDBJ whole genome shotgun (WGS) entry which is preliminary data.</text>
</comment>
<evidence type="ECO:0000256" key="15">
    <source>
        <dbReference type="ARBA" id="ARBA00049558"/>
    </source>
</evidence>
<feature type="region of interest" description="Disordered" evidence="23">
    <location>
        <begin position="175"/>
        <end position="204"/>
    </location>
</feature>
<feature type="compositionally biased region" description="Polar residues" evidence="23">
    <location>
        <begin position="70"/>
        <end position="80"/>
    </location>
</feature>
<dbReference type="PANTHER" id="PTHR48016">
    <property type="entry name" value="MAP KINASE KINASE KINASE SSK2-RELATED-RELATED"/>
    <property type="match status" value="1"/>
</dbReference>
<dbReference type="GO" id="GO:0008270">
    <property type="term" value="F:zinc ion binding"/>
    <property type="evidence" value="ECO:0007669"/>
    <property type="project" value="InterPro"/>
</dbReference>
<dbReference type="GO" id="GO:0005524">
    <property type="term" value="F:ATP binding"/>
    <property type="evidence" value="ECO:0007669"/>
    <property type="project" value="UniProtKB-UniRule"/>
</dbReference>
<dbReference type="NCBIfam" id="NF004064">
    <property type="entry name" value="PRK05578.1"/>
    <property type="match status" value="1"/>
</dbReference>
<evidence type="ECO:0000256" key="2">
    <source>
        <dbReference type="ARBA" id="ARBA00003949"/>
    </source>
</evidence>
<dbReference type="Gene3D" id="1.10.510.10">
    <property type="entry name" value="Transferase(Phosphotransferase) domain 1"/>
    <property type="match status" value="1"/>
</dbReference>